<evidence type="ECO:0000256" key="3">
    <source>
        <dbReference type="ARBA" id="ARBA00022544"/>
    </source>
</evidence>
<keyword evidence="7" id="KW-0449">Lipoprotein</keyword>
<dbReference type="RefSeq" id="WP_341982838.1">
    <property type="nucleotide sequence ID" value="NZ_JBBYAF010000015.1"/>
</dbReference>
<protein>
    <submittedName>
        <fullName evidence="10">Ger(X)C family spore germination protein</fullName>
    </submittedName>
</protein>
<evidence type="ECO:0000256" key="1">
    <source>
        <dbReference type="ARBA" id="ARBA00004635"/>
    </source>
</evidence>
<evidence type="ECO:0000256" key="6">
    <source>
        <dbReference type="ARBA" id="ARBA00023139"/>
    </source>
</evidence>
<dbReference type="PANTHER" id="PTHR35789:SF1">
    <property type="entry name" value="SPORE GERMINATION PROTEIN B3"/>
    <property type="match status" value="1"/>
</dbReference>
<evidence type="ECO:0000256" key="5">
    <source>
        <dbReference type="ARBA" id="ARBA00023136"/>
    </source>
</evidence>
<dbReference type="PANTHER" id="PTHR35789">
    <property type="entry name" value="SPORE GERMINATION PROTEIN B3"/>
    <property type="match status" value="1"/>
</dbReference>
<reference evidence="10 11" key="1">
    <citation type="submission" date="2024-04" db="EMBL/GenBank/DDBJ databases">
        <title>Bacillus oryzaecorticis sp. nov., a moderately halophilic bacterium isolated from rice husks.</title>
        <authorList>
            <person name="Zhu H.-S."/>
        </authorList>
    </citation>
    <scope>NUCLEOTIDE SEQUENCE [LARGE SCALE GENOMIC DNA]</scope>
    <source>
        <strain evidence="10 11">ZC255</strain>
    </source>
</reference>
<keyword evidence="11" id="KW-1185">Reference proteome</keyword>
<dbReference type="NCBIfam" id="TIGR02887">
    <property type="entry name" value="spore_ger_x_C"/>
    <property type="match status" value="1"/>
</dbReference>
<accession>A0ABU9K913</accession>
<keyword evidence="4" id="KW-0732">Signal</keyword>
<comment type="caution">
    <text evidence="10">The sequence shown here is derived from an EMBL/GenBank/DDBJ whole genome shotgun (WGS) entry which is preliminary data.</text>
</comment>
<evidence type="ECO:0000256" key="7">
    <source>
        <dbReference type="ARBA" id="ARBA00023288"/>
    </source>
</evidence>
<keyword evidence="6" id="KW-0564">Palmitate</keyword>
<dbReference type="InterPro" id="IPR057336">
    <property type="entry name" value="GerAC_N"/>
</dbReference>
<comment type="subcellular location">
    <subcellularLocation>
        <location evidence="1">Membrane</location>
        <topology evidence="1">Lipid-anchor</topology>
    </subcellularLocation>
</comment>
<evidence type="ECO:0000259" key="9">
    <source>
        <dbReference type="Pfam" id="PF25198"/>
    </source>
</evidence>
<dbReference type="Gene3D" id="3.30.300.210">
    <property type="entry name" value="Nutrient germinant receptor protein C, domain 3"/>
    <property type="match status" value="1"/>
</dbReference>
<dbReference type="InterPro" id="IPR038501">
    <property type="entry name" value="Spore_GerAC_C_sf"/>
</dbReference>
<organism evidence="10 11">
    <name type="scientific">Rossellomorea oryzaecorticis</name>
    <dbReference type="NCBI Taxonomy" id="1396505"/>
    <lineage>
        <taxon>Bacteria</taxon>
        <taxon>Bacillati</taxon>
        <taxon>Bacillota</taxon>
        <taxon>Bacilli</taxon>
        <taxon>Bacillales</taxon>
        <taxon>Bacillaceae</taxon>
        <taxon>Rossellomorea</taxon>
    </lineage>
</organism>
<evidence type="ECO:0000256" key="4">
    <source>
        <dbReference type="ARBA" id="ARBA00022729"/>
    </source>
</evidence>
<evidence type="ECO:0000259" key="8">
    <source>
        <dbReference type="Pfam" id="PF05504"/>
    </source>
</evidence>
<gene>
    <name evidence="10" type="ORF">AAEO50_09410</name>
</gene>
<proteinExistence type="inferred from homology"/>
<dbReference type="PROSITE" id="PS51257">
    <property type="entry name" value="PROKAR_LIPOPROTEIN"/>
    <property type="match status" value="1"/>
</dbReference>
<name>A0ABU9K913_9BACI</name>
<keyword evidence="5" id="KW-0472">Membrane</keyword>
<sequence>MKKVLVCGIAMVLSFLSSGCVEREILDDLYIETGKGYDLVEDNTIRGTAMFPVYKPDKSIENMTLSAEATSTREVLETLARMSQQPLVRGGLDAVVIGEELAKKGVIDIADSLQRDPSIGARVYMMVSKGDAREILQGQYGIRGNGMYISNLLKQNIKRRELPETNLHMFLFDYYQLGQTPYLPIIRKISDNTLKVDGIALFHKDKMVDTIPAEDMFFFKILVDKISEGSHVVRLDQEQKRDGQKVEASITSLKAKHKIKVTYKKNPVKVTIKIKIKGIIKEYTGERLTPKKITDIEKTMEKDIEDKAMQMLTKFQKIGVDPIGIGQIQKHGVRGFDIKEWESKLYPNVQFNVEPDVKIVEGGTVE</sequence>
<dbReference type="EMBL" id="JBBYAF010000015">
    <property type="protein sequence ID" value="MEL3972497.1"/>
    <property type="molecule type" value="Genomic_DNA"/>
</dbReference>
<dbReference type="InterPro" id="IPR046953">
    <property type="entry name" value="Spore_GerAC-like_C"/>
</dbReference>
<evidence type="ECO:0000256" key="2">
    <source>
        <dbReference type="ARBA" id="ARBA00007886"/>
    </source>
</evidence>
<evidence type="ECO:0000313" key="11">
    <source>
        <dbReference type="Proteomes" id="UP001389717"/>
    </source>
</evidence>
<keyword evidence="3" id="KW-0309">Germination</keyword>
<feature type="domain" description="Spore germination protein N-terminal" evidence="9">
    <location>
        <begin position="23"/>
        <end position="187"/>
    </location>
</feature>
<dbReference type="Pfam" id="PF25198">
    <property type="entry name" value="Spore_GerAC_N"/>
    <property type="match status" value="1"/>
</dbReference>
<feature type="domain" description="Spore germination GerAC-like C-terminal" evidence="8">
    <location>
        <begin position="197"/>
        <end position="363"/>
    </location>
</feature>
<comment type="similarity">
    <text evidence="2">Belongs to the GerABKC lipoprotein family.</text>
</comment>
<dbReference type="InterPro" id="IPR008844">
    <property type="entry name" value="Spore_GerAC-like"/>
</dbReference>
<dbReference type="Proteomes" id="UP001389717">
    <property type="component" value="Unassembled WGS sequence"/>
</dbReference>
<evidence type="ECO:0000313" key="10">
    <source>
        <dbReference type="EMBL" id="MEL3972497.1"/>
    </source>
</evidence>
<dbReference type="Pfam" id="PF05504">
    <property type="entry name" value="Spore_GerAC"/>
    <property type="match status" value="1"/>
</dbReference>